<organism evidence="1 2">
    <name type="scientific">Symbiodinium microadriaticum</name>
    <name type="common">Dinoflagellate</name>
    <name type="synonym">Zooxanthella microadriatica</name>
    <dbReference type="NCBI Taxonomy" id="2951"/>
    <lineage>
        <taxon>Eukaryota</taxon>
        <taxon>Sar</taxon>
        <taxon>Alveolata</taxon>
        <taxon>Dinophyceae</taxon>
        <taxon>Suessiales</taxon>
        <taxon>Symbiodiniaceae</taxon>
        <taxon>Symbiodinium</taxon>
    </lineage>
</organism>
<protein>
    <submittedName>
        <fullName evidence="1">Uncharacterized protein</fullName>
    </submittedName>
</protein>
<accession>A0A1Q9BYG5</accession>
<dbReference type="Proteomes" id="UP000186817">
    <property type="component" value="Unassembled WGS sequence"/>
</dbReference>
<dbReference type="OrthoDB" id="433598at2759"/>
<evidence type="ECO:0000313" key="2">
    <source>
        <dbReference type="Proteomes" id="UP000186817"/>
    </source>
</evidence>
<comment type="caution">
    <text evidence="1">The sequence shown here is derived from an EMBL/GenBank/DDBJ whole genome shotgun (WGS) entry which is preliminary data.</text>
</comment>
<keyword evidence="2" id="KW-1185">Reference proteome</keyword>
<proteinExistence type="predicted"/>
<dbReference type="AlphaFoldDB" id="A0A1Q9BYG5"/>
<feature type="non-terminal residue" evidence="1">
    <location>
        <position position="576"/>
    </location>
</feature>
<name>A0A1Q9BYG5_SYMMI</name>
<dbReference type="EMBL" id="LSRX01002308">
    <property type="protein sequence ID" value="OLP75728.1"/>
    <property type="molecule type" value="Genomic_DNA"/>
</dbReference>
<gene>
    <name evidence="1" type="ORF">AK812_SmicGene44431</name>
</gene>
<sequence>MKVSEIVAAVRARATNAAALAKATVLNVRTEALASAERLKMSVTASAKTARKMAENKMKETMDGAAAAKAAVLSQAQASRAALAGSYAELRSEGLRSWTAKTSKVLQQKALTTVQALKQFAANSAQKTRKSTLELAFAVRQAATARVLAVKDRVVMARSQVHAQASSAVVNAKAKALEVSGKAKQAAKDGHVQATAAGIAGGAATLGAAGGATGLASGVAVGAALGVVPALFTFGLSIPIGAAIGGGTGLDARMAFGEEREACKTNDITSSVKPGDLPTCDGERQAGLERAPNALEGRSSEKHTIAHLVEGRKWRTAVQLCARVLGRPKVITPQVLIGIMCNGTGLSVKGKNGAPPFSGQCMGAVSCAVEQLYQGLRAGMTDFARLQDRKGQLPCVFLLAEMFPPAQFDLLRKNAECAVFLLNFWEDIRTAEAEDGTEGSNMESTGLLAALARRVLAVQCSVAEDKTANAKAQPKKDTGNLVTNVQSALNYTRKTADRLPGKKGQSELGDQQACKLEAVGTTVGAAAGAVSGGAAGYGAYAKRGEIQEMRKNAMTRVSSGVDLVRGKAVASVDFVK</sequence>
<reference evidence="1 2" key="1">
    <citation type="submission" date="2016-02" db="EMBL/GenBank/DDBJ databases">
        <title>Genome analysis of coral dinoflagellate symbionts highlights evolutionary adaptations to a symbiotic lifestyle.</title>
        <authorList>
            <person name="Aranda M."/>
            <person name="Li Y."/>
            <person name="Liew Y.J."/>
            <person name="Baumgarten S."/>
            <person name="Simakov O."/>
            <person name="Wilson M."/>
            <person name="Piel J."/>
            <person name="Ashoor H."/>
            <person name="Bougouffa S."/>
            <person name="Bajic V.B."/>
            <person name="Ryu T."/>
            <person name="Ravasi T."/>
            <person name="Bayer T."/>
            <person name="Micklem G."/>
            <person name="Kim H."/>
            <person name="Bhak J."/>
            <person name="Lajeunesse T.C."/>
            <person name="Voolstra C.R."/>
        </authorList>
    </citation>
    <scope>NUCLEOTIDE SEQUENCE [LARGE SCALE GENOMIC DNA]</scope>
    <source>
        <strain evidence="1 2">CCMP2467</strain>
    </source>
</reference>
<evidence type="ECO:0000313" key="1">
    <source>
        <dbReference type="EMBL" id="OLP75728.1"/>
    </source>
</evidence>